<accession>A0A9X6LUP1</accession>
<dbReference type="EMBL" id="MOOK01000059">
    <property type="protein sequence ID" value="OUB57052.1"/>
    <property type="molecule type" value="Genomic_DNA"/>
</dbReference>
<comment type="caution">
    <text evidence="1">The sequence shown here is derived from an EMBL/GenBank/DDBJ whole genome shotgun (WGS) entry which is preliminary data.</text>
</comment>
<dbReference type="RefSeq" id="WP_088114449.1">
    <property type="nucleotide sequence ID" value="NZ_MOOK01000059.1"/>
</dbReference>
<name>A0A9X6LUP1_BACUH</name>
<evidence type="ECO:0008006" key="3">
    <source>
        <dbReference type="Google" id="ProtNLM"/>
    </source>
</evidence>
<evidence type="ECO:0000313" key="1">
    <source>
        <dbReference type="EMBL" id="OUB57052.1"/>
    </source>
</evidence>
<gene>
    <name evidence="1" type="ORF">BK716_06930</name>
</gene>
<sequence length="88" mass="10371">MKNIVTQEQVDQIFAKSKKEFSTIFNKCTVVSCQLPNGFIIIEHSACVDPQNYDYYMGAKICEERIKNQIWHLEGYRLQCKLHEQKLD</sequence>
<organism evidence="1 2">
    <name type="scientific">Bacillus thuringiensis subsp. higo</name>
    <dbReference type="NCBI Taxonomy" id="132266"/>
    <lineage>
        <taxon>Bacteria</taxon>
        <taxon>Bacillati</taxon>
        <taxon>Bacillota</taxon>
        <taxon>Bacilli</taxon>
        <taxon>Bacillales</taxon>
        <taxon>Bacillaceae</taxon>
        <taxon>Bacillus</taxon>
        <taxon>Bacillus cereus group</taxon>
    </lineage>
</organism>
<dbReference type="AlphaFoldDB" id="A0A9X6LUP1"/>
<dbReference type="InterPro" id="IPR025915">
    <property type="entry name" value="Phage_gp49_66"/>
</dbReference>
<proteinExistence type="predicted"/>
<dbReference type="Proteomes" id="UP000194816">
    <property type="component" value="Unassembled WGS sequence"/>
</dbReference>
<dbReference type="Pfam" id="PF13876">
    <property type="entry name" value="Phage_gp49_66"/>
    <property type="match status" value="1"/>
</dbReference>
<reference evidence="1 2" key="1">
    <citation type="submission" date="2016-10" db="EMBL/GenBank/DDBJ databases">
        <title>Comparative genomics of Bacillus thuringiensis reveals a path to pathogens against multiple invertebrate hosts.</title>
        <authorList>
            <person name="Zheng J."/>
            <person name="Gao Q."/>
            <person name="Liu H."/>
            <person name="Peng D."/>
            <person name="Ruan L."/>
            <person name="Sun M."/>
        </authorList>
    </citation>
    <scope>NUCLEOTIDE SEQUENCE [LARGE SCALE GENOMIC DNA]</scope>
    <source>
        <strain evidence="1">BGSC 4AU1</strain>
    </source>
</reference>
<evidence type="ECO:0000313" key="2">
    <source>
        <dbReference type="Proteomes" id="UP000194816"/>
    </source>
</evidence>
<protein>
    <recommendedName>
        <fullName evidence="3">Phage protein</fullName>
    </recommendedName>
</protein>